<dbReference type="InterPro" id="IPR052163">
    <property type="entry name" value="DGC-Regulatory_Protein"/>
</dbReference>
<accession>A0A1A0LTB8</accession>
<dbReference type="PANTHER" id="PTHR46663">
    <property type="entry name" value="DIGUANYLATE CYCLASE DGCT-RELATED"/>
    <property type="match status" value="1"/>
</dbReference>
<proteinExistence type="predicted"/>
<gene>
    <name evidence="3" type="ORF">A5642_06555</name>
    <name evidence="4" type="ORF">EUA03_21380</name>
</gene>
<dbReference type="NCBIfam" id="TIGR00254">
    <property type="entry name" value="GGDEF"/>
    <property type="match status" value="1"/>
</dbReference>
<evidence type="ECO:0000256" key="1">
    <source>
        <dbReference type="SAM" id="MobiDB-lite"/>
    </source>
</evidence>
<protein>
    <submittedName>
        <fullName evidence="4">GGDEF domain-containing protein</fullName>
    </submittedName>
</protein>
<dbReference type="EMBL" id="SDLO01000022">
    <property type="protein sequence ID" value="TDK85808.1"/>
    <property type="molecule type" value="Genomic_DNA"/>
</dbReference>
<dbReference type="Pfam" id="PF00990">
    <property type="entry name" value="GGDEF"/>
    <property type="match status" value="1"/>
</dbReference>
<dbReference type="PANTHER" id="PTHR46663:SF2">
    <property type="entry name" value="GGDEF DOMAIN-CONTAINING PROTEIN"/>
    <property type="match status" value="1"/>
</dbReference>
<evidence type="ECO:0000259" key="2">
    <source>
        <dbReference type="PROSITE" id="PS50887"/>
    </source>
</evidence>
<sequence length="261" mass="28280">MVPAPQRPANITLRTGQPVYAQVLGLRRDDGHQSWISFTTTLLNPDEPERSPIVMSLTDVTTEHLTNLHLRRAAHHDTLTGLPNRGRALAMITAAMTPSDHPHLAALMFIDIDQLKRINDSLGHHVGDVVLQACAERLQGAIRATDTLARVGGDEFVVLVAAPASAADLQQIARRLHHALENPIVTDEHTIAVSASIGVAGVDPTRPTTPTDLLRQADAAMYQAKATGSGETRFLSVHSATPRHRSDADPRHSSTPPERRL</sequence>
<reference evidence="4 6" key="2">
    <citation type="submission" date="2019-01" db="EMBL/GenBank/DDBJ databases">
        <title>High-quality-draft genome sequences of five non-tuberculosis mycobacteriaceae isolated from a nosocomial environment.</title>
        <authorList>
            <person name="Tiago I."/>
            <person name="Alarico S."/>
            <person name="Pereira S.G."/>
            <person name="Coelho C."/>
            <person name="Maranha A."/>
            <person name="Empadinhas N."/>
        </authorList>
    </citation>
    <scope>NUCLEOTIDE SEQUENCE [LARGE SCALE GENOMIC DNA]</scope>
    <source>
        <strain evidence="4 6">24AIII</strain>
    </source>
</reference>
<organism evidence="3 5">
    <name type="scientific">Mycolicibacterium mucogenicum</name>
    <name type="common">Mycobacterium mucogenicum</name>
    <dbReference type="NCBI Taxonomy" id="56689"/>
    <lineage>
        <taxon>Bacteria</taxon>
        <taxon>Bacillati</taxon>
        <taxon>Actinomycetota</taxon>
        <taxon>Actinomycetes</taxon>
        <taxon>Mycobacteriales</taxon>
        <taxon>Mycobacteriaceae</taxon>
        <taxon>Mycolicibacterium</taxon>
    </lineage>
</organism>
<evidence type="ECO:0000313" key="5">
    <source>
        <dbReference type="Proteomes" id="UP000093962"/>
    </source>
</evidence>
<dbReference type="OrthoDB" id="23692at2"/>
<evidence type="ECO:0000313" key="3">
    <source>
        <dbReference type="EMBL" id="OBA76429.1"/>
    </source>
</evidence>
<feature type="region of interest" description="Disordered" evidence="1">
    <location>
        <begin position="230"/>
        <end position="261"/>
    </location>
</feature>
<dbReference type="SUPFAM" id="SSF55073">
    <property type="entry name" value="Nucleotide cyclase"/>
    <property type="match status" value="1"/>
</dbReference>
<dbReference type="RefSeq" id="WP_061002747.1">
    <property type="nucleotide sequence ID" value="NZ_LSKA01000222.1"/>
</dbReference>
<feature type="domain" description="GGDEF" evidence="2">
    <location>
        <begin position="103"/>
        <end position="237"/>
    </location>
</feature>
<dbReference type="InterPro" id="IPR043128">
    <property type="entry name" value="Rev_trsase/Diguanyl_cyclase"/>
</dbReference>
<dbReference type="InterPro" id="IPR029787">
    <property type="entry name" value="Nucleotide_cyclase"/>
</dbReference>
<dbReference type="Proteomes" id="UP000093962">
    <property type="component" value="Unassembled WGS sequence"/>
</dbReference>
<feature type="compositionally biased region" description="Basic and acidic residues" evidence="1">
    <location>
        <begin position="244"/>
        <end position="261"/>
    </location>
</feature>
<reference evidence="3 5" key="1">
    <citation type="submission" date="2016-06" db="EMBL/GenBank/DDBJ databases">
        <authorList>
            <person name="Kjaerup R.B."/>
            <person name="Dalgaard T.S."/>
            <person name="Juul-Madsen H.R."/>
        </authorList>
    </citation>
    <scope>NUCLEOTIDE SEQUENCE [LARGE SCALE GENOMIC DNA]</scope>
    <source>
        <strain evidence="3 5">1199456.5</strain>
    </source>
</reference>
<comment type="caution">
    <text evidence="3">The sequence shown here is derived from an EMBL/GenBank/DDBJ whole genome shotgun (WGS) entry which is preliminary data.</text>
</comment>
<dbReference type="CDD" id="cd01949">
    <property type="entry name" value="GGDEF"/>
    <property type="match status" value="1"/>
</dbReference>
<dbReference type="SMART" id="SM00267">
    <property type="entry name" value="GGDEF"/>
    <property type="match status" value="1"/>
</dbReference>
<dbReference type="Gene3D" id="3.30.70.270">
    <property type="match status" value="1"/>
</dbReference>
<dbReference type="Proteomes" id="UP000294929">
    <property type="component" value="Unassembled WGS sequence"/>
</dbReference>
<evidence type="ECO:0000313" key="4">
    <source>
        <dbReference type="EMBL" id="TDK85808.1"/>
    </source>
</evidence>
<evidence type="ECO:0000313" key="6">
    <source>
        <dbReference type="Proteomes" id="UP000294929"/>
    </source>
</evidence>
<name>A0A1A0LTB8_MYCMU</name>
<dbReference type="EMBL" id="LZSF01000289">
    <property type="protein sequence ID" value="OBA76429.1"/>
    <property type="molecule type" value="Genomic_DNA"/>
</dbReference>
<dbReference type="AlphaFoldDB" id="A0A1A0LTB8"/>
<dbReference type="PROSITE" id="PS50887">
    <property type="entry name" value="GGDEF"/>
    <property type="match status" value="1"/>
</dbReference>
<dbReference type="InterPro" id="IPR000160">
    <property type="entry name" value="GGDEF_dom"/>
</dbReference>